<dbReference type="EMBL" id="BKCJ010353042">
    <property type="protein sequence ID" value="GEZ99547.1"/>
    <property type="molecule type" value="Genomic_DNA"/>
</dbReference>
<sequence length="45" mass="4867">KEDASTWDGGRSTWGGRARGFRTVPVNLGAQEIVWGRGCFRGKGS</sequence>
<dbReference type="AlphaFoldDB" id="A0A699IZN7"/>
<feature type="non-terminal residue" evidence="1">
    <location>
        <position position="1"/>
    </location>
</feature>
<comment type="caution">
    <text evidence="1">The sequence shown here is derived from an EMBL/GenBank/DDBJ whole genome shotgun (WGS) entry which is preliminary data.</text>
</comment>
<accession>A0A699IZN7</accession>
<proteinExistence type="predicted"/>
<reference evidence="1" key="1">
    <citation type="journal article" date="2019" name="Sci. Rep.">
        <title>Draft genome of Tanacetum cinerariifolium, the natural source of mosquito coil.</title>
        <authorList>
            <person name="Yamashiro T."/>
            <person name="Shiraishi A."/>
            <person name="Satake H."/>
            <person name="Nakayama K."/>
        </authorList>
    </citation>
    <scope>NUCLEOTIDE SEQUENCE</scope>
</reference>
<name>A0A699IZN7_TANCI</name>
<organism evidence="1">
    <name type="scientific">Tanacetum cinerariifolium</name>
    <name type="common">Dalmatian daisy</name>
    <name type="synonym">Chrysanthemum cinerariifolium</name>
    <dbReference type="NCBI Taxonomy" id="118510"/>
    <lineage>
        <taxon>Eukaryota</taxon>
        <taxon>Viridiplantae</taxon>
        <taxon>Streptophyta</taxon>
        <taxon>Embryophyta</taxon>
        <taxon>Tracheophyta</taxon>
        <taxon>Spermatophyta</taxon>
        <taxon>Magnoliopsida</taxon>
        <taxon>eudicotyledons</taxon>
        <taxon>Gunneridae</taxon>
        <taxon>Pentapetalae</taxon>
        <taxon>asterids</taxon>
        <taxon>campanulids</taxon>
        <taxon>Asterales</taxon>
        <taxon>Asteraceae</taxon>
        <taxon>Asteroideae</taxon>
        <taxon>Anthemideae</taxon>
        <taxon>Anthemidinae</taxon>
        <taxon>Tanacetum</taxon>
    </lineage>
</organism>
<evidence type="ECO:0000313" key="1">
    <source>
        <dbReference type="EMBL" id="GEZ99547.1"/>
    </source>
</evidence>
<gene>
    <name evidence="1" type="ORF">Tci_571520</name>
</gene>
<protein>
    <submittedName>
        <fullName evidence="1">Uncharacterized protein</fullName>
    </submittedName>
</protein>